<dbReference type="PANTHER" id="PTHR10663:SF388">
    <property type="entry name" value="GOLGI-SPECIFIC BREFELDIN A-RESISTANCE GUANINE NUCLEOTIDE EXCHANGE FACTOR 1"/>
    <property type="match status" value="1"/>
</dbReference>
<protein>
    <recommendedName>
        <fullName evidence="3">SEC7 domain-containing protein</fullName>
    </recommendedName>
</protein>
<feature type="region of interest" description="Disordered" evidence="2">
    <location>
        <begin position="1457"/>
        <end position="1510"/>
    </location>
</feature>
<dbReference type="SUPFAM" id="SSF48371">
    <property type="entry name" value="ARM repeat"/>
    <property type="match status" value="1"/>
</dbReference>
<evidence type="ECO:0000256" key="2">
    <source>
        <dbReference type="SAM" id="MobiDB-lite"/>
    </source>
</evidence>
<dbReference type="GO" id="GO:0016192">
    <property type="term" value="P:vesicle-mediated transport"/>
    <property type="evidence" value="ECO:0007669"/>
    <property type="project" value="UniProtKB-ARBA"/>
</dbReference>
<dbReference type="InterPro" id="IPR056604">
    <property type="entry name" value="GBF1-like_TPR"/>
</dbReference>
<dbReference type="SMART" id="SM00222">
    <property type="entry name" value="Sec7"/>
    <property type="match status" value="1"/>
</dbReference>
<dbReference type="PROSITE" id="PS50190">
    <property type="entry name" value="SEC7"/>
    <property type="match status" value="1"/>
</dbReference>
<feature type="compositionally biased region" description="Low complexity" evidence="2">
    <location>
        <begin position="1476"/>
        <end position="1501"/>
    </location>
</feature>
<dbReference type="InterPro" id="IPR032691">
    <property type="entry name" value="Mon2/Sec7/BIG1-like_HUS"/>
</dbReference>
<dbReference type="InterPro" id="IPR000904">
    <property type="entry name" value="Sec7_dom"/>
</dbReference>
<feature type="compositionally biased region" description="Low complexity" evidence="2">
    <location>
        <begin position="265"/>
        <end position="293"/>
    </location>
</feature>
<dbReference type="GO" id="GO:0005085">
    <property type="term" value="F:guanyl-nucleotide exchange factor activity"/>
    <property type="evidence" value="ECO:0007669"/>
    <property type="project" value="InterPro"/>
</dbReference>
<dbReference type="SUPFAM" id="SSF48425">
    <property type="entry name" value="Sec7 domain"/>
    <property type="match status" value="1"/>
</dbReference>
<dbReference type="CDD" id="cd00171">
    <property type="entry name" value="Sec7"/>
    <property type="match status" value="1"/>
</dbReference>
<feature type="domain" description="SEC7" evidence="3">
    <location>
        <begin position="584"/>
        <end position="779"/>
    </location>
</feature>
<dbReference type="Proteomes" id="UP001055712">
    <property type="component" value="Unassembled WGS sequence"/>
</dbReference>
<evidence type="ECO:0000256" key="1">
    <source>
        <dbReference type="ARBA" id="ARBA00004514"/>
    </source>
</evidence>
<dbReference type="Pfam" id="PF01369">
    <property type="entry name" value="Sec7"/>
    <property type="match status" value="1"/>
</dbReference>
<feature type="region of interest" description="Disordered" evidence="2">
    <location>
        <begin position="1636"/>
        <end position="1666"/>
    </location>
</feature>
<dbReference type="GO" id="GO:0005829">
    <property type="term" value="C:cytosol"/>
    <property type="evidence" value="ECO:0007669"/>
    <property type="project" value="UniProtKB-SubCell"/>
</dbReference>
<accession>A0A9D4THJ9</accession>
<dbReference type="Gene3D" id="1.10.1000.11">
    <property type="entry name" value="Arf Nucleotide-binding Site Opener,domain 2"/>
    <property type="match status" value="1"/>
</dbReference>
<dbReference type="Pfam" id="PF23325">
    <property type="entry name" value="TPR_28"/>
    <property type="match status" value="1"/>
</dbReference>
<dbReference type="InterPro" id="IPR023394">
    <property type="entry name" value="Sec7_C_sf"/>
</dbReference>
<dbReference type="InterPro" id="IPR016024">
    <property type="entry name" value="ARM-type_fold"/>
</dbReference>
<feature type="region of interest" description="Disordered" evidence="2">
    <location>
        <begin position="1541"/>
        <end position="1607"/>
    </location>
</feature>
<proteinExistence type="predicted"/>
<comment type="caution">
    <text evidence="4">The sequence shown here is derived from an EMBL/GenBank/DDBJ whole genome shotgun (WGS) entry which is preliminary data.</text>
</comment>
<feature type="region of interest" description="Disordered" evidence="2">
    <location>
        <begin position="265"/>
        <end position="298"/>
    </location>
</feature>
<evidence type="ECO:0000259" key="3">
    <source>
        <dbReference type="PROSITE" id="PS50190"/>
    </source>
</evidence>
<feature type="compositionally biased region" description="Low complexity" evidence="2">
    <location>
        <begin position="1583"/>
        <end position="1602"/>
    </location>
</feature>
<reference evidence="4" key="1">
    <citation type="journal article" date="2019" name="Plant J.">
        <title>Chlorella vulgaris genome assembly and annotation reveals the molecular basis for metabolic acclimation to high light conditions.</title>
        <authorList>
            <person name="Cecchin M."/>
            <person name="Marcolungo L."/>
            <person name="Rossato M."/>
            <person name="Girolomoni L."/>
            <person name="Cosentino E."/>
            <person name="Cuine S."/>
            <person name="Li-Beisson Y."/>
            <person name="Delledonne M."/>
            <person name="Ballottari M."/>
        </authorList>
    </citation>
    <scope>NUCLEOTIDE SEQUENCE</scope>
    <source>
        <strain evidence="4">211/11P</strain>
    </source>
</reference>
<evidence type="ECO:0000313" key="5">
    <source>
        <dbReference type="Proteomes" id="UP001055712"/>
    </source>
</evidence>
<keyword evidence="5" id="KW-1185">Reference proteome</keyword>
<evidence type="ECO:0000313" key="4">
    <source>
        <dbReference type="EMBL" id="KAI3425868.1"/>
    </source>
</evidence>
<comment type="subcellular location">
    <subcellularLocation>
        <location evidence="1">Cytoplasm</location>
        <location evidence="1">Cytosol</location>
    </subcellularLocation>
</comment>
<organism evidence="4 5">
    <name type="scientific">Chlorella vulgaris</name>
    <name type="common">Green alga</name>
    <dbReference type="NCBI Taxonomy" id="3077"/>
    <lineage>
        <taxon>Eukaryota</taxon>
        <taxon>Viridiplantae</taxon>
        <taxon>Chlorophyta</taxon>
        <taxon>core chlorophytes</taxon>
        <taxon>Trebouxiophyceae</taxon>
        <taxon>Chlorellales</taxon>
        <taxon>Chlorellaceae</taxon>
        <taxon>Chlorella clade</taxon>
        <taxon>Chlorella</taxon>
    </lineage>
</organism>
<dbReference type="GO" id="GO:0012505">
    <property type="term" value="C:endomembrane system"/>
    <property type="evidence" value="ECO:0007669"/>
    <property type="project" value="UniProtKB-ARBA"/>
</dbReference>
<dbReference type="FunFam" id="1.10.1000.11:FF:000002">
    <property type="entry name" value="Cytohesin 1"/>
    <property type="match status" value="1"/>
</dbReference>
<dbReference type="OrthoDB" id="430364at2759"/>
<dbReference type="InterPro" id="IPR035999">
    <property type="entry name" value="Sec7_dom_sf"/>
</dbReference>
<dbReference type="EMBL" id="SIDB01000011">
    <property type="protein sequence ID" value="KAI3425868.1"/>
    <property type="molecule type" value="Genomic_DNA"/>
</dbReference>
<reference evidence="4" key="2">
    <citation type="submission" date="2020-11" db="EMBL/GenBank/DDBJ databases">
        <authorList>
            <person name="Cecchin M."/>
            <person name="Marcolungo L."/>
            <person name="Rossato M."/>
            <person name="Girolomoni L."/>
            <person name="Cosentino E."/>
            <person name="Cuine S."/>
            <person name="Li-Beisson Y."/>
            <person name="Delledonne M."/>
            <person name="Ballottari M."/>
        </authorList>
    </citation>
    <scope>NUCLEOTIDE SEQUENCE</scope>
    <source>
        <strain evidence="4">211/11P</strain>
        <tissue evidence="4">Whole cell</tissue>
    </source>
</reference>
<gene>
    <name evidence="4" type="ORF">D9Q98_007841</name>
</gene>
<sequence>MSRSPSLFLAGEASAVIAALRSNAKFNRYADDEVEDPLLEDFKALRRKLFSWRSWDEVDPLEYLTPFLETIKSPETSGPITLVALAALDRIIRRGILSASGGGIPAESMQVVADGVTQCKFEATYPASDECVLHKILDVLVACVGCPGGSLLTHDNLINIFQACYHIGHFQTEKGRDASEVLTQASRQAMAEMVHHIFARLESIAEPLDSPFASTTAAHTTSRLHVSPVPSRAALLAEAGEGEAGTEAGATTIGAAAEAAGGEAAASSAAALPPAADSDAPPATPDGATGTADAAEEESAALLGEQLETPAPPSPHAHSPMTGEIVTLLPVLQTSITELEGYGLEAVREVLRFIISIINMAPVGPHQDLPAHGLDLMSTALQAAGPSLATHESLMVLLQQDLVRAMFAAAKQPSLACLAGICQVALGMYVNLGSQMLLQVEALLGLLLLPLAEGKGSHHGAPLELQQAALEGVLDFCSQPGFARDVYLNLDCRIERSNLFEQLCGLLSKTAFPVSGPLAAVHLQSLDGILAILAALADSCNGVSDLDAGSTVPLSGPESYVDIWSSLCAGDYPPLEAMLGDRAASPAERARVEKFLKGRLAAAADHFNRDSKKGFQFLQSLKLLPPQLDPPTVARFLRCCPGLAKPSIGEILGERDAFYEDVRTAFMETFDFRGMDFDLALRMFMDSFRPPGEGQKIDRIMQVFGKRYHDQMPSMGLRSSDAAYVLAFSVIMLNTDLHNTQNKKKMTLDDFARINRSTNDGDPMPRPLLEGIYASIAGDELKISSESTANELPSVFWYQLTAEARRPRGRMQPGATTDEALERDMFGLIWGPTLAAVSVVLDNASDPAVVARALECLQLAARMAAYHQVDEVVDSIAASLARFTAVLAPPNGAAAFGGSSKARGALQALFAVANRHGDLLRSGWRNVIDAVLRLHRLDLLPAAVIATDGEEPEDARLRLPRPASINKTRGSSGSLFSRAITSLISIDGSDAVSAEQAAAREAELAARAVATVEACHIDEVFADSKFLTGESLVELVKAVMWSAGNVAGAARSGENTSTSELCLELLITLALRNRDRVALIWPLLHEFLSAVTAADNAKSVNPLVERAVTGLLRICQRLLPYKEDTAETLLRSLKLVIGLSPNVVWELAETIAIEMLALLKSSAPYVRSESDWRTVCAILKLVSVRPEAAPLAYDCLSVACNNSQALSADSYMPLLEACLQFLERYKQQNIEAAVHYLDLVEVLFTWLVAQSVAAATARSNGALSDEGTLTDEQLVDLWLTTVGVLAKNLCKDECQPLRDNSIMVLSRALVASERLHLPPELWVQTLQELLVPVATDLARLAVKKSKSHPGAEKSVRLAVSMLAKTVLQYIEVVQGDKDFYALWQAVLQALQDCMAVRHEAVQESVPENAKNMLLVLASSGILTPTWQDSSGRSLWDLTFSKVHFISSGLNPSMLQATLSPQSREVSPRPLTDGVTSPGAASASPAVLAAPDGAAPAAAEDGSGSGLPPVDASAAHTNGLLVDAAVPEAMAAAGAVEPSRDEVAAAVGGAEETPKPASRSSDGGSGTLEGVRSHPISPEHLEETPGQSQGAAAPAAVSTAGPGDSAAANTTGVAVAPEAAAAVGTAAAAAVQRVQVAAVAKQEEEAEEEEYGAEAQAEQSSSTCKQS</sequence>
<dbReference type="Gene3D" id="1.10.220.20">
    <property type="match status" value="1"/>
</dbReference>
<dbReference type="Pfam" id="PF12783">
    <property type="entry name" value="Sec7-like_HUS"/>
    <property type="match status" value="1"/>
</dbReference>
<dbReference type="GO" id="GO:0032012">
    <property type="term" value="P:regulation of ARF protein signal transduction"/>
    <property type="evidence" value="ECO:0007669"/>
    <property type="project" value="InterPro"/>
</dbReference>
<name>A0A9D4THJ9_CHLVU</name>
<dbReference type="PANTHER" id="PTHR10663">
    <property type="entry name" value="GUANYL-NUCLEOTIDE EXCHANGE FACTOR"/>
    <property type="match status" value="1"/>
</dbReference>